<reference evidence="3 4" key="1">
    <citation type="submission" date="2020-08" db="EMBL/GenBank/DDBJ databases">
        <title>The Agave Microbiome: Exploring the role of microbial communities in plant adaptations to desert environments.</title>
        <authorList>
            <person name="Partida-Martinez L.P."/>
        </authorList>
    </citation>
    <scope>NUCLEOTIDE SEQUENCE [LARGE SCALE GENOMIC DNA]</scope>
    <source>
        <strain evidence="3 4">AT3.9</strain>
    </source>
</reference>
<evidence type="ECO:0000313" key="4">
    <source>
        <dbReference type="Proteomes" id="UP000532010"/>
    </source>
</evidence>
<evidence type="ECO:0000313" key="3">
    <source>
        <dbReference type="EMBL" id="MBB3020490.1"/>
    </source>
</evidence>
<keyword evidence="1" id="KW-0472">Membrane</keyword>
<organism evidence="3 4">
    <name type="scientific">Microvirga lupini</name>
    <dbReference type="NCBI Taxonomy" id="420324"/>
    <lineage>
        <taxon>Bacteria</taxon>
        <taxon>Pseudomonadati</taxon>
        <taxon>Pseudomonadota</taxon>
        <taxon>Alphaproteobacteria</taxon>
        <taxon>Hyphomicrobiales</taxon>
        <taxon>Methylobacteriaceae</taxon>
        <taxon>Microvirga</taxon>
    </lineage>
</organism>
<accession>A0A7W4VPD2</accession>
<gene>
    <name evidence="3" type="ORF">FHR70_003576</name>
</gene>
<feature type="transmembrane region" description="Helical" evidence="1">
    <location>
        <begin position="131"/>
        <end position="151"/>
    </location>
</feature>
<dbReference type="EMBL" id="JACHWB010000005">
    <property type="protein sequence ID" value="MBB3020490.1"/>
    <property type="molecule type" value="Genomic_DNA"/>
</dbReference>
<proteinExistence type="predicted"/>
<dbReference type="InterPro" id="IPR009936">
    <property type="entry name" value="DUF1468"/>
</dbReference>
<name>A0A7W4VPD2_9HYPH</name>
<protein>
    <submittedName>
        <fullName evidence="3">Putative tricarboxylic transport membrane protein</fullName>
    </submittedName>
</protein>
<dbReference type="Proteomes" id="UP000532010">
    <property type="component" value="Unassembled WGS sequence"/>
</dbReference>
<feature type="transmembrane region" description="Helical" evidence="1">
    <location>
        <begin position="38"/>
        <end position="56"/>
    </location>
</feature>
<evidence type="ECO:0000259" key="2">
    <source>
        <dbReference type="Pfam" id="PF07331"/>
    </source>
</evidence>
<evidence type="ECO:0000256" key="1">
    <source>
        <dbReference type="SAM" id="Phobius"/>
    </source>
</evidence>
<keyword evidence="1" id="KW-0812">Transmembrane</keyword>
<comment type="caution">
    <text evidence="3">The sequence shown here is derived from an EMBL/GenBank/DDBJ whole genome shotgun (WGS) entry which is preliminary data.</text>
</comment>
<feature type="transmembrane region" description="Helical" evidence="1">
    <location>
        <begin position="85"/>
        <end position="101"/>
    </location>
</feature>
<sequence length="164" mass="17094">MRKAEFIAGIVLSALGGGIVLGAAQFPTIPGQDYGPGFFPTILGVGLLLSGAAYAINALRQPEPAAAATFGTVDKEGGETPADRPYYAALAWVLLGLGVIIRLWETVGFIVLLSVFLTGFMVLLKVALWRAALLAVVATVAVYLVFIRLLMVPLPAGILANLGL</sequence>
<keyword evidence="4" id="KW-1185">Reference proteome</keyword>
<dbReference type="AlphaFoldDB" id="A0A7W4VPD2"/>
<feature type="domain" description="DUF1468" evidence="2">
    <location>
        <begin position="7"/>
        <end position="155"/>
    </location>
</feature>
<feature type="transmembrane region" description="Helical" evidence="1">
    <location>
        <begin position="107"/>
        <end position="124"/>
    </location>
</feature>
<dbReference type="Pfam" id="PF07331">
    <property type="entry name" value="TctB"/>
    <property type="match status" value="1"/>
</dbReference>
<dbReference type="RefSeq" id="WP_183452554.1">
    <property type="nucleotide sequence ID" value="NZ_JACHWB010000005.1"/>
</dbReference>
<keyword evidence="1" id="KW-1133">Transmembrane helix</keyword>